<keyword evidence="1" id="KW-1133">Transmembrane helix</keyword>
<feature type="transmembrane region" description="Helical" evidence="1">
    <location>
        <begin position="76"/>
        <end position="93"/>
    </location>
</feature>
<sequence>MGIAQEETKRMIDLVIHPYFSLGLVLLSIGSWSFGYAGSFFSICVAPLLIEIVGWLAAIVAAYLSGYAATSRKGSGIITAAINGSVAMVLTNFPRHIMTMVIGPMIDMLSYGGGFLFTTQGTAFLIEKIVILLVISAVPGFVIGTIGGFFGKSSHP</sequence>
<dbReference type="Proteomes" id="UP000789941">
    <property type="component" value="Unassembled WGS sequence"/>
</dbReference>
<dbReference type="EMBL" id="CABMJJ010000007">
    <property type="protein sequence ID" value="VVC03476.1"/>
    <property type="molecule type" value="Genomic_DNA"/>
</dbReference>
<evidence type="ECO:0000313" key="3">
    <source>
        <dbReference type="Proteomes" id="UP000789941"/>
    </source>
</evidence>
<keyword evidence="1" id="KW-0472">Membrane</keyword>
<reference evidence="2 3" key="1">
    <citation type="submission" date="2019-08" db="EMBL/GenBank/DDBJ databases">
        <authorList>
            <person name="Vazquez-Campos X."/>
        </authorList>
    </citation>
    <scope>NUCLEOTIDE SEQUENCE [LARGE SCALE GENOMIC DNA]</scope>
    <source>
        <strain evidence="2">LFW-283_2</strain>
    </source>
</reference>
<evidence type="ECO:0000313" key="2">
    <source>
        <dbReference type="EMBL" id="VVC03476.1"/>
    </source>
</evidence>
<feature type="transmembrane region" description="Helical" evidence="1">
    <location>
        <begin position="99"/>
        <end position="117"/>
    </location>
</feature>
<feature type="transmembrane region" description="Helical" evidence="1">
    <location>
        <begin position="12"/>
        <end position="34"/>
    </location>
</feature>
<gene>
    <name evidence="2" type="ORF">LFW2832_00391</name>
</gene>
<protein>
    <submittedName>
        <fullName evidence="2">Uncharacterized protein</fullName>
    </submittedName>
</protein>
<feature type="transmembrane region" description="Helical" evidence="1">
    <location>
        <begin position="129"/>
        <end position="150"/>
    </location>
</feature>
<keyword evidence="1" id="KW-0812">Transmembrane</keyword>
<dbReference type="AlphaFoldDB" id="A0A5E4LUG2"/>
<name>A0A5E4LUG2_9ARCH</name>
<evidence type="ECO:0000256" key="1">
    <source>
        <dbReference type="SAM" id="Phobius"/>
    </source>
</evidence>
<comment type="caution">
    <text evidence="2">The sequence shown here is derived from an EMBL/GenBank/DDBJ whole genome shotgun (WGS) entry which is preliminary data.</text>
</comment>
<accession>A0A5E4LUG2</accession>
<organism evidence="2 3">
    <name type="scientific">Candidatus Bilamarchaeum dharawalense</name>
    <dbReference type="NCBI Taxonomy" id="2885759"/>
    <lineage>
        <taxon>Archaea</taxon>
        <taxon>Candidatus Micrarchaeota</taxon>
        <taxon>Candidatus Micrarchaeia</taxon>
        <taxon>Candidatus Anstonellales</taxon>
        <taxon>Candidatus Bilamarchaeaceae</taxon>
        <taxon>Candidatus Bilamarchaeum</taxon>
    </lineage>
</organism>
<feature type="transmembrane region" description="Helical" evidence="1">
    <location>
        <begin position="40"/>
        <end position="64"/>
    </location>
</feature>
<proteinExistence type="predicted"/>